<dbReference type="InterPro" id="IPR012334">
    <property type="entry name" value="Pectin_lyas_fold"/>
</dbReference>
<dbReference type="AlphaFoldDB" id="D7G652"/>
<evidence type="ECO:0000313" key="2">
    <source>
        <dbReference type="Proteomes" id="UP000002630"/>
    </source>
</evidence>
<reference evidence="1 2" key="1">
    <citation type="journal article" date="2010" name="Nature">
        <title>The Ectocarpus genome and the independent evolution of multicellularity in brown algae.</title>
        <authorList>
            <person name="Cock J.M."/>
            <person name="Sterck L."/>
            <person name="Rouze P."/>
            <person name="Scornet D."/>
            <person name="Allen A.E."/>
            <person name="Amoutzias G."/>
            <person name="Anthouard V."/>
            <person name="Artiguenave F."/>
            <person name="Aury J.M."/>
            <person name="Badger J.H."/>
            <person name="Beszteri B."/>
            <person name="Billiau K."/>
            <person name="Bonnet E."/>
            <person name="Bothwell J.H."/>
            <person name="Bowler C."/>
            <person name="Boyen C."/>
            <person name="Brownlee C."/>
            <person name="Carrano C.J."/>
            <person name="Charrier B."/>
            <person name="Cho G.Y."/>
            <person name="Coelho S.M."/>
            <person name="Collen J."/>
            <person name="Corre E."/>
            <person name="Da Silva C."/>
            <person name="Delage L."/>
            <person name="Delaroque N."/>
            <person name="Dittami S.M."/>
            <person name="Doulbeau S."/>
            <person name="Elias M."/>
            <person name="Farnham G."/>
            <person name="Gachon C.M."/>
            <person name="Gschloessl B."/>
            <person name="Heesch S."/>
            <person name="Jabbari K."/>
            <person name="Jubin C."/>
            <person name="Kawai H."/>
            <person name="Kimura K."/>
            <person name="Kloareg B."/>
            <person name="Kupper F.C."/>
            <person name="Lang D."/>
            <person name="Le Bail A."/>
            <person name="Leblanc C."/>
            <person name="Lerouge P."/>
            <person name="Lohr M."/>
            <person name="Lopez P.J."/>
            <person name="Martens C."/>
            <person name="Maumus F."/>
            <person name="Michel G."/>
            <person name="Miranda-Saavedra D."/>
            <person name="Morales J."/>
            <person name="Moreau H."/>
            <person name="Motomura T."/>
            <person name="Nagasato C."/>
            <person name="Napoli C.A."/>
            <person name="Nelson D.R."/>
            <person name="Nyvall-Collen P."/>
            <person name="Peters A.F."/>
            <person name="Pommier C."/>
            <person name="Potin P."/>
            <person name="Poulain J."/>
            <person name="Quesneville H."/>
            <person name="Read B."/>
            <person name="Rensing S.A."/>
            <person name="Ritter A."/>
            <person name="Rousvoal S."/>
            <person name="Samanta M."/>
            <person name="Samson G."/>
            <person name="Schroeder D.C."/>
            <person name="Segurens B."/>
            <person name="Strittmatter M."/>
            <person name="Tonon T."/>
            <person name="Tregear J.W."/>
            <person name="Valentin K."/>
            <person name="von Dassow P."/>
            <person name="Yamagishi T."/>
            <person name="Van de Peer Y."/>
            <person name="Wincker P."/>
        </authorList>
    </citation>
    <scope>NUCLEOTIDE SEQUENCE [LARGE SCALE GENOMIC DNA]</scope>
    <source>
        <strain evidence="2">Ec32 / CCAP1310/4</strain>
    </source>
</reference>
<dbReference type="Gene3D" id="2.160.20.10">
    <property type="entry name" value="Single-stranded right-handed beta-helix, Pectin lyase-like"/>
    <property type="match status" value="1"/>
</dbReference>
<dbReference type="Proteomes" id="UP000002630">
    <property type="component" value="Unassembled WGS sequence"/>
</dbReference>
<accession>D7G652</accession>
<proteinExistence type="predicted"/>
<evidence type="ECO:0000313" key="1">
    <source>
        <dbReference type="EMBL" id="CBJ27461.1"/>
    </source>
</evidence>
<gene>
    <name evidence="1" type="primary">MEP27</name>
    <name evidence="1" type="ORF">Esi_0071_0099</name>
</gene>
<dbReference type="EMBL" id="FN649760">
    <property type="protein sequence ID" value="CBJ27461.1"/>
    <property type="molecule type" value="Genomic_DNA"/>
</dbReference>
<keyword evidence="2" id="KW-1185">Reference proteome</keyword>
<dbReference type="BRENDA" id="5.1.3.37">
    <property type="organism ID" value="13181"/>
</dbReference>
<dbReference type="GO" id="GO:0016853">
    <property type="term" value="F:isomerase activity"/>
    <property type="evidence" value="ECO:0007669"/>
    <property type="project" value="UniProtKB-KW"/>
</dbReference>
<keyword evidence="1" id="KW-0413">Isomerase</keyword>
<protein>
    <submittedName>
        <fullName evidence="1">Mannuronan C-5-epimerase central</fullName>
        <ecNumber evidence="1">5.1.3.-</ecNumber>
    </submittedName>
</protein>
<sequence length="102" mass="10997">MVCSCVCPSLRVQENNVISDTYTGVYYLDSHIHIRNAATLEIDGTGALACETLLMAGNDDITGTDSLNIRAHGGNLVVRDTKIFSWDITTGTYDTDTGNGRP</sequence>
<organism evidence="1 2">
    <name type="scientific">Ectocarpus siliculosus</name>
    <name type="common">Brown alga</name>
    <name type="synonym">Conferva siliculosa</name>
    <dbReference type="NCBI Taxonomy" id="2880"/>
    <lineage>
        <taxon>Eukaryota</taxon>
        <taxon>Sar</taxon>
        <taxon>Stramenopiles</taxon>
        <taxon>Ochrophyta</taxon>
        <taxon>PX clade</taxon>
        <taxon>Phaeophyceae</taxon>
        <taxon>Ectocarpales</taxon>
        <taxon>Ectocarpaceae</taxon>
        <taxon>Ectocarpus</taxon>
    </lineage>
</organism>
<dbReference type="EC" id="5.1.3.-" evidence="1"/>
<dbReference type="InParanoid" id="D7G652"/>
<name>D7G652_ECTSI</name>